<protein>
    <submittedName>
        <fullName evidence="1">Uncharacterized protein</fullName>
    </submittedName>
</protein>
<keyword evidence="2" id="KW-1185">Reference proteome</keyword>
<dbReference type="AlphaFoldDB" id="A0A067QVL7"/>
<dbReference type="EMBL" id="KK853323">
    <property type="protein sequence ID" value="KDR08519.1"/>
    <property type="molecule type" value="Genomic_DNA"/>
</dbReference>
<gene>
    <name evidence="1" type="ORF">L798_01039</name>
</gene>
<reference evidence="1 2" key="1">
    <citation type="journal article" date="2014" name="Nat. Commun.">
        <title>Molecular traces of alternative social organization in a termite genome.</title>
        <authorList>
            <person name="Terrapon N."/>
            <person name="Li C."/>
            <person name="Robertson H.M."/>
            <person name="Ji L."/>
            <person name="Meng X."/>
            <person name="Booth W."/>
            <person name="Chen Z."/>
            <person name="Childers C.P."/>
            <person name="Glastad K.M."/>
            <person name="Gokhale K."/>
            <person name="Gowin J."/>
            <person name="Gronenberg W."/>
            <person name="Hermansen R.A."/>
            <person name="Hu H."/>
            <person name="Hunt B.G."/>
            <person name="Huylmans A.K."/>
            <person name="Khalil S.M."/>
            <person name="Mitchell R.D."/>
            <person name="Munoz-Torres M.C."/>
            <person name="Mustard J.A."/>
            <person name="Pan H."/>
            <person name="Reese J.T."/>
            <person name="Scharf M.E."/>
            <person name="Sun F."/>
            <person name="Vogel H."/>
            <person name="Xiao J."/>
            <person name="Yang W."/>
            <person name="Yang Z."/>
            <person name="Yang Z."/>
            <person name="Zhou J."/>
            <person name="Zhu J."/>
            <person name="Brent C.S."/>
            <person name="Elsik C.G."/>
            <person name="Goodisman M.A."/>
            <person name="Liberles D.A."/>
            <person name="Roe R.M."/>
            <person name="Vargo E.L."/>
            <person name="Vilcinskas A."/>
            <person name="Wang J."/>
            <person name="Bornberg-Bauer E."/>
            <person name="Korb J."/>
            <person name="Zhang G."/>
            <person name="Liebig J."/>
        </authorList>
    </citation>
    <scope>NUCLEOTIDE SEQUENCE [LARGE SCALE GENOMIC DNA]</scope>
    <source>
        <tissue evidence="1">Whole organism</tissue>
    </source>
</reference>
<dbReference type="Proteomes" id="UP000027135">
    <property type="component" value="Unassembled WGS sequence"/>
</dbReference>
<organism evidence="1 2">
    <name type="scientific">Zootermopsis nevadensis</name>
    <name type="common">Dampwood termite</name>
    <dbReference type="NCBI Taxonomy" id="136037"/>
    <lineage>
        <taxon>Eukaryota</taxon>
        <taxon>Metazoa</taxon>
        <taxon>Ecdysozoa</taxon>
        <taxon>Arthropoda</taxon>
        <taxon>Hexapoda</taxon>
        <taxon>Insecta</taxon>
        <taxon>Pterygota</taxon>
        <taxon>Neoptera</taxon>
        <taxon>Polyneoptera</taxon>
        <taxon>Dictyoptera</taxon>
        <taxon>Blattodea</taxon>
        <taxon>Blattoidea</taxon>
        <taxon>Termitoidae</taxon>
        <taxon>Termopsidae</taxon>
        <taxon>Zootermopsis</taxon>
    </lineage>
</organism>
<evidence type="ECO:0000313" key="1">
    <source>
        <dbReference type="EMBL" id="KDR08519.1"/>
    </source>
</evidence>
<name>A0A067QVL7_ZOONE</name>
<accession>A0A067QVL7</accession>
<dbReference type="InParanoid" id="A0A067QVL7"/>
<sequence>MYYQFIFLEGLRKTTKNLSHQIRSPGRALNPEPPEYEAGSTVSVREVVLCEQEPRQIPRQHKLHHKKAMTNPYNEVKKLCRVQPRANTRPHRLIQRCLCYVDEVRDPQQR</sequence>
<evidence type="ECO:0000313" key="2">
    <source>
        <dbReference type="Proteomes" id="UP000027135"/>
    </source>
</evidence>
<proteinExistence type="predicted"/>